<evidence type="ECO:0000313" key="2">
    <source>
        <dbReference type="EMBL" id="KAF5806235.1"/>
    </source>
</evidence>
<accession>A0A9K3J0F3</accession>
<proteinExistence type="predicted"/>
<dbReference type="AlphaFoldDB" id="A0A9K3J0F3"/>
<evidence type="ECO:0000259" key="1">
    <source>
        <dbReference type="Pfam" id="PF10551"/>
    </source>
</evidence>
<dbReference type="PANTHER" id="PTHR47718">
    <property type="entry name" value="OS01G0519700 PROTEIN"/>
    <property type="match status" value="1"/>
</dbReference>
<protein>
    <submittedName>
        <fullName evidence="2">MULE transposase domain, FHY3/FAR1 family</fullName>
    </submittedName>
</protein>
<sequence length="185" mass="21418">MRKCYGGFENVGATVDDCKNFRKRINSYIGEYDADMVINRMTDKKQYLADYSFEYSVDDGKRLTGLFWADGLCNLNYMEFGDVISFDATFKTNRYKMVFVPFTGIDNHCRNVTLSAGLLASESIESYKWLLNSFLKSFGRQPNVVVTDQDPAMKQAIEEVFPISRHRLCMWHIMKKVADKLFVID</sequence>
<evidence type="ECO:0000313" key="3">
    <source>
        <dbReference type="Proteomes" id="UP000215914"/>
    </source>
</evidence>
<gene>
    <name evidence="2" type="ORF">HanXRQr2_Chr05g0218971</name>
</gene>
<reference evidence="2" key="1">
    <citation type="journal article" date="2017" name="Nature">
        <title>The sunflower genome provides insights into oil metabolism, flowering and Asterid evolution.</title>
        <authorList>
            <person name="Badouin H."/>
            <person name="Gouzy J."/>
            <person name="Grassa C.J."/>
            <person name="Murat F."/>
            <person name="Staton S.E."/>
            <person name="Cottret L."/>
            <person name="Lelandais-Briere C."/>
            <person name="Owens G.L."/>
            <person name="Carrere S."/>
            <person name="Mayjonade B."/>
            <person name="Legrand L."/>
            <person name="Gill N."/>
            <person name="Kane N.C."/>
            <person name="Bowers J.E."/>
            <person name="Hubner S."/>
            <person name="Bellec A."/>
            <person name="Berard A."/>
            <person name="Berges H."/>
            <person name="Blanchet N."/>
            <person name="Boniface M.C."/>
            <person name="Brunel D."/>
            <person name="Catrice O."/>
            <person name="Chaidir N."/>
            <person name="Claudel C."/>
            <person name="Donnadieu C."/>
            <person name="Faraut T."/>
            <person name="Fievet G."/>
            <person name="Helmstetter N."/>
            <person name="King M."/>
            <person name="Knapp S.J."/>
            <person name="Lai Z."/>
            <person name="Le Paslier M.C."/>
            <person name="Lippi Y."/>
            <person name="Lorenzon L."/>
            <person name="Mandel J.R."/>
            <person name="Marage G."/>
            <person name="Marchand G."/>
            <person name="Marquand E."/>
            <person name="Bret-Mestries E."/>
            <person name="Morien E."/>
            <person name="Nambeesan S."/>
            <person name="Nguyen T."/>
            <person name="Pegot-Espagnet P."/>
            <person name="Pouilly N."/>
            <person name="Raftis F."/>
            <person name="Sallet E."/>
            <person name="Schiex T."/>
            <person name="Thomas J."/>
            <person name="Vandecasteele C."/>
            <person name="Vares D."/>
            <person name="Vear F."/>
            <person name="Vautrin S."/>
            <person name="Crespi M."/>
            <person name="Mangin B."/>
            <person name="Burke J.M."/>
            <person name="Salse J."/>
            <person name="Munos S."/>
            <person name="Vincourt P."/>
            <person name="Rieseberg L.H."/>
            <person name="Langlade N.B."/>
        </authorList>
    </citation>
    <scope>NUCLEOTIDE SEQUENCE</scope>
    <source>
        <tissue evidence="2">Leaves</tissue>
    </source>
</reference>
<keyword evidence="3" id="KW-1185">Reference proteome</keyword>
<name>A0A9K3J0F3_HELAN</name>
<dbReference type="EMBL" id="MNCJ02000320">
    <property type="protein sequence ID" value="KAF5806235.1"/>
    <property type="molecule type" value="Genomic_DNA"/>
</dbReference>
<reference evidence="2" key="2">
    <citation type="submission" date="2020-06" db="EMBL/GenBank/DDBJ databases">
        <title>Helianthus annuus Genome sequencing and assembly Release 2.</title>
        <authorList>
            <person name="Gouzy J."/>
            <person name="Langlade N."/>
            <person name="Munos S."/>
        </authorList>
    </citation>
    <scope>NUCLEOTIDE SEQUENCE</scope>
    <source>
        <tissue evidence="2">Leaves</tissue>
    </source>
</reference>
<comment type="caution">
    <text evidence="2">The sequence shown here is derived from an EMBL/GenBank/DDBJ whole genome shotgun (WGS) entry which is preliminary data.</text>
</comment>
<dbReference type="PANTHER" id="PTHR47718:SF17">
    <property type="entry name" value="PROTEIN FAR1-RELATED SEQUENCE 5-LIKE"/>
    <property type="match status" value="1"/>
</dbReference>
<dbReference type="Pfam" id="PF10551">
    <property type="entry name" value="MULE"/>
    <property type="match status" value="1"/>
</dbReference>
<dbReference type="Proteomes" id="UP000215914">
    <property type="component" value="Unassembled WGS sequence"/>
</dbReference>
<feature type="domain" description="MULE transposase" evidence="1">
    <location>
        <begin position="83"/>
        <end position="176"/>
    </location>
</feature>
<dbReference type="InterPro" id="IPR018289">
    <property type="entry name" value="MULE_transposase_dom"/>
</dbReference>
<organism evidence="2 3">
    <name type="scientific">Helianthus annuus</name>
    <name type="common">Common sunflower</name>
    <dbReference type="NCBI Taxonomy" id="4232"/>
    <lineage>
        <taxon>Eukaryota</taxon>
        <taxon>Viridiplantae</taxon>
        <taxon>Streptophyta</taxon>
        <taxon>Embryophyta</taxon>
        <taxon>Tracheophyta</taxon>
        <taxon>Spermatophyta</taxon>
        <taxon>Magnoliopsida</taxon>
        <taxon>eudicotyledons</taxon>
        <taxon>Gunneridae</taxon>
        <taxon>Pentapetalae</taxon>
        <taxon>asterids</taxon>
        <taxon>campanulids</taxon>
        <taxon>Asterales</taxon>
        <taxon>Asteraceae</taxon>
        <taxon>Asteroideae</taxon>
        <taxon>Heliantheae alliance</taxon>
        <taxon>Heliantheae</taxon>
        <taxon>Helianthus</taxon>
    </lineage>
</organism>
<dbReference type="Gramene" id="mRNA:HanXRQr2_Chr05g0218971">
    <property type="protein sequence ID" value="mRNA:HanXRQr2_Chr05g0218971"/>
    <property type="gene ID" value="HanXRQr2_Chr05g0218971"/>
</dbReference>